<gene>
    <name evidence="2" type="ORF">RHSIM_Rhsim09G0124400</name>
</gene>
<sequence length="234" mass="25868">MSIEQWTKKKQRTGSNDCWTTSHSTSSASSPTSNRSTDASWSPRGSFPSSLSSKHSSSKPKPGINSVSSFEEGDLQGTIFLEKFSKQFSRPHGGVGCAGNSLNHVLKNLMETEREIGAEECINYIVEKLKEWLIGMGEFGGSLIEKTDEVRLYRRATEALAPSSHTLYHRRGGSDHVPMLLLPLLLRQRQRRESGEDDESPRGGITGCLGMSLKEIPDPIFRNLRGNTSVDELV</sequence>
<evidence type="ECO:0000313" key="3">
    <source>
        <dbReference type="Proteomes" id="UP000626092"/>
    </source>
</evidence>
<feature type="region of interest" description="Disordered" evidence="1">
    <location>
        <begin position="1"/>
        <end position="68"/>
    </location>
</feature>
<dbReference type="OrthoDB" id="286301at2759"/>
<protein>
    <submittedName>
        <fullName evidence="2">Uncharacterized protein</fullName>
    </submittedName>
</protein>
<feature type="compositionally biased region" description="Low complexity" evidence="1">
    <location>
        <begin position="20"/>
        <end position="62"/>
    </location>
</feature>
<reference evidence="2" key="1">
    <citation type="submission" date="2019-11" db="EMBL/GenBank/DDBJ databases">
        <authorList>
            <person name="Liu Y."/>
            <person name="Hou J."/>
            <person name="Li T.-Q."/>
            <person name="Guan C.-H."/>
            <person name="Wu X."/>
            <person name="Wu H.-Z."/>
            <person name="Ling F."/>
            <person name="Zhang R."/>
            <person name="Shi X.-G."/>
            <person name="Ren J.-P."/>
            <person name="Chen E.-F."/>
            <person name="Sun J.-M."/>
        </authorList>
    </citation>
    <scope>NUCLEOTIDE SEQUENCE</scope>
    <source>
        <strain evidence="2">Adult_tree_wgs_1</strain>
        <tissue evidence="2">Leaves</tissue>
    </source>
</reference>
<dbReference type="Proteomes" id="UP000626092">
    <property type="component" value="Unassembled WGS sequence"/>
</dbReference>
<dbReference type="EMBL" id="WJXA01000009">
    <property type="protein sequence ID" value="KAF7132016.1"/>
    <property type="molecule type" value="Genomic_DNA"/>
</dbReference>
<evidence type="ECO:0000313" key="2">
    <source>
        <dbReference type="EMBL" id="KAF7132016.1"/>
    </source>
</evidence>
<name>A0A834LFB1_RHOSS</name>
<organism evidence="2 3">
    <name type="scientific">Rhododendron simsii</name>
    <name type="common">Sims's rhododendron</name>
    <dbReference type="NCBI Taxonomy" id="118357"/>
    <lineage>
        <taxon>Eukaryota</taxon>
        <taxon>Viridiplantae</taxon>
        <taxon>Streptophyta</taxon>
        <taxon>Embryophyta</taxon>
        <taxon>Tracheophyta</taxon>
        <taxon>Spermatophyta</taxon>
        <taxon>Magnoliopsida</taxon>
        <taxon>eudicotyledons</taxon>
        <taxon>Gunneridae</taxon>
        <taxon>Pentapetalae</taxon>
        <taxon>asterids</taxon>
        <taxon>Ericales</taxon>
        <taxon>Ericaceae</taxon>
        <taxon>Ericoideae</taxon>
        <taxon>Rhodoreae</taxon>
        <taxon>Rhododendron</taxon>
    </lineage>
</organism>
<evidence type="ECO:0000256" key="1">
    <source>
        <dbReference type="SAM" id="MobiDB-lite"/>
    </source>
</evidence>
<accession>A0A834LFB1</accession>
<feature type="region of interest" description="Disordered" evidence="1">
    <location>
        <begin position="191"/>
        <end position="211"/>
    </location>
</feature>
<proteinExistence type="predicted"/>
<keyword evidence="3" id="KW-1185">Reference proteome</keyword>
<dbReference type="AlphaFoldDB" id="A0A834LFB1"/>
<comment type="caution">
    <text evidence="2">The sequence shown here is derived from an EMBL/GenBank/DDBJ whole genome shotgun (WGS) entry which is preliminary data.</text>
</comment>